<accession>A0A9Q0FS89</accession>
<evidence type="ECO:0000259" key="7">
    <source>
        <dbReference type="Pfam" id="PF01435"/>
    </source>
</evidence>
<dbReference type="Gene3D" id="3.30.2010.10">
    <property type="entry name" value="Metalloproteases ('zincins'), catalytic domain"/>
    <property type="match status" value="1"/>
</dbReference>
<evidence type="ECO:0000256" key="4">
    <source>
        <dbReference type="ARBA" id="ARBA00022833"/>
    </source>
</evidence>
<dbReference type="CDD" id="cd07331">
    <property type="entry name" value="M48C_Oma1_like"/>
    <property type="match status" value="1"/>
</dbReference>
<dbReference type="InterPro" id="IPR001915">
    <property type="entry name" value="Peptidase_M48"/>
</dbReference>
<keyword evidence="1 6" id="KW-0645">Protease</keyword>
<dbReference type="OrthoDB" id="7464992at2759"/>
<keyword evidence="9" id="KW-1185">Reference proteome</keyword>
<keyword evidence="2" id="KW-0479">Metal-binding</keyword>
<dbReference type="EMBL" id="JAKUCV010004339">
    <property type="protein sequence ID" value="KAJ4835685.1"/>
    <property type="molecule type" value="Genomic_DNA"/>
</dbReference>
<comment type="cofactor">
    <cofactor evidence="6">
        <name>Zn(2+)</name>
        <dbReference type="ChEBI" id="CHEBI:29105"/>
    </cofactor>
    <text evidence="6">Binds 1 zinc ion per subunit.</text>
</comment>
<keyword evidence="3 6" id="KW-0378">Hydrolase</keyword>
<protein>
    <recommendedName>
        <fullName evidence="7">Peptidase M48 domain-containing protein</fullName>
    </recommendedName>
</protein>
<organism evidence="8 9">
    <name type="scientific">Turnera subulata</name>
    <dbReference type="NCBI Taxonomy" id="218843"/>
    <lineage>
        <taxon>Eukaryota</taxon>
        <taxon>Viridiplantae</taxon>
        <taxon>Streptophyta</taxon>
        <taxon>Embryophyta</taxon>
        <taxon>Tracheophyta</taxon>
        <taxon>Spermatophyta</taxon>
        <taxon>Magnoliopsida</taxon>
        <taxon>eudicotyledons</taxon>
        <taxon>Gunneridae</taxon>
        <taxon>Pentapetalae</taxon>
        <taxon>rosids</taxon>
        <taxon>fabids</taxon>
        <taxon>Malpighiales</taxon>
        <taxon>Passifloraceae</taxon>
        <taxon>Turnera</taxon>
    </lineage>
</organism>
<evidence type="ECO:0000256" key="2">
    <source>
        <dbReference type="ARBA" id="ARBA00022723"/>
    </source>
</evidence>
<evidence type="ECO:0000256" key="1">
    <source>
        <dbReference type="ARBA" id="ARBA00022670"/>
    </source>
</evidence>
<keyword evidence="4 6" id="KW-0862">Zinc</keyword>
<evidence type="ECO:0000256" key="5">
    <source>
        <dbReference type="ARBA" id="ARBA00023049"/>
    </source>
</evidence>
<evidence type="ECO:0000256" key="6">
    <source>
        <dbReference type="RuleBase" id="RU003983"/>
    </source>
</evidence>
<gene>
    <name evidence="8" type="ORF">Tsubulata_016615</name>
</gene>
<name>A0A9Q0FS89_9ROSI</name>
<proteinExistence type="inferred from homology"/>
<evidence type="ECO:0000256" key="3">
    <source>
        <dbReference type="ARBA" id="ARBA00022801"/>
    </source>
</evidence>
<reference evidence="8" key="2">
    <citation type="journal article" date="2023" name="Plants (Basel)">
        <title>Annotation of the Turnera subulata (Passifloraceae) Draft Genome Reveals the S-Locus Evolved after the Divergence of Turneroideae from Passifloroideae in a Stepwise Manner.</title>
        <authorList>
            <person name="Henning P.M."/>
            <person name="Roalson E.H."/>
            <person name="Mir W."/>
            <person name="McCubbin A.G."/>
            <person name="Shore J.S."/>
        </authorList>
    </citation>
    <scope>NUCLEOTIDE SEQUENCE</scope>
    <source>
        <strain evidence="8">F60SS</strain>
    </source>
</reference>
<comment type="similarity">
    <text evidence="6">Belongs to the peptidase M48 family.</text>
</comment>
<dbReference type="GO" id="GO:0046872">
    <property type="term" value="F:metal ion binding"/>
    <property type="evidence" value="ECO:0007669"/>
    <property type="project" value="UniProtKB-KW"/>
</dbReference>
<keyword evidence="5 6" id="KW-0482">Metalloprotease</keyword>
<reference evidence="8" key="1">
    <citation type="submission" date="2022-02" db="EMBL/GenBank/DDBJ databases">
        <authorList>
            <person name="Henning P.M."/>
            <person name="McCubbin A.G."/>
            <person name="Shore J.S."/>
        </authorList>
    </citation>
    <scope>NUCLEOTIDE SEQUENCE</scope>
    <source>
        <strain evidence="8">F60SS</strain>
        <tissue evidence="8">Leaves</tissue>
    </source>
</reference>
<dbReference type="Proteomes" id="UP001141552">
    <property type="component" value="Unassembled WGS sequence"/>
</dbReference>
<dbReference type="GO" id="GO:0006508">
    <property type="term" value="P:proteolysis"/>
    <property type="evidence" value="ECO:0007669"/>
    <property type="project" value="UniProtKB-KW"/>
</dbReference>
<dbReference type="PANTHER" id="PTHR35512">
    <property type="entry name" value="OS11G0550900 PROTEIN"/>
    <property type="match status" value="1"/>
</dbReference>
<dbReference type="PANTHER" id="PTHR35512:SF1">
    <property type="entry name" value="OS11G0550900 PROTEIN"/>
    <property type="match status" value="1"/>
</dbReference>
<dbReference type="Pfam" id="PF01435">
    <property type="entry name" value="Peptidase_M48"/>
    <property type="match status" value="1"/>
</dbReference>
<evidence type="ECO:0000313" key="9">
    <source>
        <dbReference type="Proteomes" id="UP001141552"/>
    </source>
</evidence>
<sequence>MFNESTVLIVFYSLLGPKDLPIVVGTAGRLAGLALGYVQLACGQVESVVQQLQARQVQKELQDTTAQLEAIRHEIRGISIVNPGLPTRTLADNLDDASARNGISHCFVLRMYQKLQPHSVAVEQAAYPGNGLCNIGKNLGYKGCFVTKWNVLADDLKGSDIVLEAILEAEKDLSLKHDYNRWEILVVKQSQELAYCFACGKIIVNMGLLRHLSTDTEIAALLAHEIAFIVARHHVEGIKLLGIRISDESLSKTMSFLLLPFKRRHEIEADYIGLMLMAGAGYDPRIAPQDGRAVRSQCKVEVYRGIALEDQAAERKARPTRKTRCKDVTMLEKFEEDELSF</sequence>
<evidence type="ECO:0000313" key="8">
    <source>
        <dbReference type="EMBL" id="KAJ4835685.1"/>
    </source>
</evidence>
<comment type="caution">
    <text evidence="8">The sequence shown here is derived from an EMBL/GenBank/DDBJ whole genome shotgun (WGS) entry which is preliminary data.</text>
</comment>
<dbReference type="GO" id="GO:0004222">
    <property type="term" value="F:metalloendopeptidase activity"/>
    <property type="evidence" value="ECO:0007669"/>
    <property type="project" value="InterPro"/>
</dbReference>
<feature type="domain" description="Peptidase M48" evidence="7">
    <location>
        <begin position="171"/>
        <end position="285"/>
    </location>
</feature>
<dbReference type="AlphaFoldDB" id="A0A9Q0FS89"/>